<reference evidence="3" key="1">
    <citation type="journal article" date="2014" name="Int. J. Syst. Evol. Microbiol.">
        <title>Complete genome sequence of Corynebacterium casei LMG S-19264T (=DSM 44701T), isolated from a smear-ripened cheese.</title>
        <authorList>
            <consortium name="US DOE Joint Genome Institute (JGI-PGF)"/>
            <person name="Walter F."/>
            <person name="Albersmeier A."/>
            <person name="Kalinowski J."/>
            <person name="Ruckert C."/>
        </authorList>
    </citation>
    <scope>NUCLEOTIDE SEQUENCE</scope>
    <source>
        <strain evidence="3">KCTC 32182</strain>
    </source>
</reference>
<proteinExistence type="predicted"/>
<feature type="region of interest" description="Disordered" evidence="1">
    <location>
        <begin position="387"/>
        <end position="408"/>
    </location>
</feature>
<dbReference type="EMBL" id="BMYX01000007">
    <property type="protein sequence ID" value="GGY13353.1"/>
    <property type="molecule type" value="Genomic_DNA"/>
</dbReference>
<accession>A0A918U9S5</accession>
<keyword evidence="4" id="KW-1185">Reference proteome</keyword>
<evidence type="ECO:0000313" key="3">
    <source>
        <dbReference type="EMBL" id="GGY13353.1"/>
    </source>
</evidence>
<feature type="chain" id="PRO_5036987586" description="Pyrrolidone-carboxylate peptidase" evidence="2">
    <location>
        <begin position="17"/>
        <end position="480"/>
    </location>
</feature>
<keyword evidence="2" id="KW-0732">Signal</keyword>
<evidence type="ECO:0000256" key="1">
    <source>
        <dbReference type="SAM" id="MobiDB-lite"/>
    </source>
</evidence>
<evidence type="ECO:0008006" key="5">
    <source>
        <dbReference type="Google" id="ProtNLM"/>
    </source>
</evidence>
<feature type="signal peptide" evidence="2">
    <location>
        <begin position="1"/>
        <end position="16"/>
    </location>
</feature>
<name>A0A918U9S5_9NEIS</name>
<evidence type="ECO:0000256" key="2">
    <source>
        <dbReference type="SAM" id="SignalP"/>
    </source>
</evidence>
<sequence>MPFSVVLALIAMPVHAACTLDPSIAPVYEEQRLVNRLPGNDTPFARRIVQAAGFEGRITAFADSLCRDGSTAIDSFDSAHRHVAATGRDLWRAAVDRAQGRVIAGMLPASDDRPLYWTRLAMTRLLRQWRTPWLNETEKTALIREFERASRGQYDVTLPPGRKIRRMIVSGFDPFALGEPGASGTAIRTGNPSGALALTLDGREVPLPDGSVLRIETYLLPVSFAPFADGVQEDTLGPWFLKGPSRVDASLTVSQGIGYQFNLEAWNGRYHGGTFPGNDGKTACAPDGAGRPPGPQGCDITPPERWSGLPAAPWKADSPPQFTASTLPVARMLAANTGAGIRRPPGDLATGEGAFDVTWNVSYSVFPDCERPGFVVLNRGLETMNRLPSGKPVAPPKGSCAREGGGGNYLSNESAYRNTLLRDAMKLSIPAGHIHTPVMNRFAPGGDGRISDEVFETYRDAIVRQAERLVMEVGKSLAER</sequence>
<dbReference type="AlphaFoldDB" id="A0A918U9S5"/>
<reference evidence="3" key="2">
    <citation type="submission" date="2020-09" db="EMBL/GenBank/DDBJ databases">
        <authorList>
            <person name="Sun Q."/>
            <person name="Kim S."/>
        </authorList>
    </citation>
    <scope>NUCLEOTIDE SEQUENCE</scope>
    <source>
        <strain evidence="3">KCTC 32182</strain>
    </source>
</reference>
<evidence type="ECO:0000313" key="4">
    <source>
        <dbReference type="Proteomes" id="UP000645257"/>
    </source>
</evidence>
<protein>
    <recommendedName>
        <fullName evidence="5">Pyrrolidone-carboxylate peptidase</fullName>
    </recommendedName>
</protein>
<comment type="caution">
    <text evidence="3">The sequence shown here is derived from an EMBL/GenBank/DDBJ whole genome shotgun (WGS) entry which is preliminary data.</text>
</comment>
<dbReference type="SUPFAM" id="SSF53182">
    <property type="entry name" value="Pyrrolidone carboxyl peptidase (pyroglutamate aminopeptidase)"/>
    <property type="match status" value="1"/>
</dbReference>
<dbReference type="Proteomes" id="UP000645257">
    <property type="component" value="Unassembled WGS sequence"/>
</dbReference>
<dbReference type="InterPro" id="IPR036440">
    <property type="entry name" value="Peptidase_C15-like_sf"/>
</dbReference>
<gene>
    <name evidence="3" type="ORF">GCM10011289_15810</name>
</gene>
<dbReference type="Gene3D" id="3.40.630.20">
    <property type="entry name" value="Peptidase C15, pyroglutamyl peptidase I-like"/>
    <property type="match status" value="1"/>
</dbReference>
<organism evidence="3 4">
    <name type="scientific">Paludibacterium paludis</name>
    <dbReference type="NCBI Taxonomy" id="1225769"/>
    <lineage>
        <taxon>Bacteria</taxon>
        <taxon>Pseudomonadati</taxon>
        <taxon>Pseudomonadota</taxon>
        <taxon>Betaproteobacteria</taxon>
        <taxon>Neisseriales</taxon>
        <taxon>Chromobacteriaceae</taxon>
        <taxon>Paludibacterium</taxon>
    </lineage>
</organism>